<gene>
    <name evidence="2" type="ORF">niasHT_017950</name>
</gene>
<feature type="region of interest" description="Disordered" evidence="1">
    <location>
        <begin position="1"/>
        <end position="24"/>
    </location>
</feature>
<dbReference type="Proteomes" id="UP001620626">
    <property type="component" value="Unassembled WGS sequence"/>
</dbReference>
<keyword evidence="3" id="KW-1185">Reference proteome</keyword>
<feature type="compositionally biased region" description="Basic and acidic residues" evidence="1">
    <location>
        <begin position="72"/>
        <end position="81"/>
    </location>
</feature>
<organism evidence="2 3">
    <name type="scientific">Heterodera trifolii</name>
    <dbReference type="NCBI Taxonomy" id="157864"/>
    <lineage>
        <taxon>Eukaryota</taxon>
        <taxon>Metazoa</taxon>
        <taxon>Ecdysozoa</taxon>
        <taxon>Nematoda</taxon>
        <taxon>Chromadorea</taxon>
        <taxon>Rhabditida</taxon>
        <taxon>Tylenchina</taxon>
        <taxon>Tylenchomorpha</taxon>
        <taxon>Tylenchoidea</taxon>
        <taxon>Heteroderidae</taxon>
        <taxon>Heteroderinae</taxon>
        <taxon>Heterodera</taxon>
    </lineage>
</organism>
<protein>
    <submittedName>
        <fullName evidence="2">Uncharacterized protein</fullName>
    </submittedName>
</protein>
<name>A0ABD2LJ34_9BILA</name>
<sequence>MKKSTNDSDDDEMSSDKSSSFSQCAAEAAGDAIGITHQSVDGKVIAIEEAETGKQQSQQQFSSLRMQSVKGNAEKIDDGKPTEFVVAKQTGDKQQDQNRRNELEFGQKKCVASLEIHRLDNPPNGHFVVKKYQFFSQSVIDTDQKHMHSAAVGNAQTERCNPTVGQMTQNILSEHFEKSIGELMAQFELQMQIRDMDFGDARFFDMEKNWVDESVENRGAYKVLLHPKMGALRIGFGHEERSSSQMSNRQNEINRFILSSEVKAPLANLYDALTDNFVTLNDHGFVNKRMKNNINFTVQCRPNLREQIIEIESFADLKERTKMLGINQKLSVISQLAHLEDVSPLGQFLQEAAAQSLHGNSFGFIKIVPKMTFSLKCGHPKVRDFVLQQLLVNNGTHFAVSACYGSIVAAIVTFNERSAIDKTDISNAKRSFINGLNSFADKCATAKGTKHPTPISFSLIPLSSITNKTLSNNPIPNHMIEDERQFGWMCSHVQTVNDYEWELRRVRQSLNEYSSMLTLGMISWTKPKIFLNNLKQKKKNFYNLLKDFTVNLRTGKPEPQQQKGEAMVQRAVDNYVQFCQCITYFGRATRQQLDSHFSLDDSNSSIYHFVLLRNSSIPSLQNQHTFFLRCLDKLFEFVPRGKCTFVDLDILRHGEEAQADEGLPGDIRSLDGYPNIGMRLIKMRGNKLLSNDYMAEVERKLQQPIARVG</sequence>
<dbReference type="AlphaFoldDB" id="A0ABD2LJ34"/>
<reference evidence="2 3" key="1">
    <citation type="submission" date="2024-10" db="EMBL/GenBank/DDBJ databases">
        <authorList>
            <person name="Kim D."/>
        </authorList>
    </citation>
    <scope>NUCLEOTIDE SEQUENCE [LARGE SCALE GENOMIC DNA]</scope>
    <source>
        <strain evidence="2">BH-2024</strain>
    </source>
</reference>
<dbReference type="EMBL" id="JBICBT010000397">
    <property type="protein sequence ID" value="KAL3115106.1"/>
    <property type="molecule type" value="Genomic_DNA"/>
</dbReference>
<accession>A0ABD2LJ34</accession>
<feature type="region of interest" description="Disordered" evidence="1">
    <location>
        <begin position="51"/>
        <end position="81"/>
    </location>
</feature>
<evidence type="ECO:0000313" key="3">
    <source>
        <dbReference type="Proteomes" id="UP001620626"/>
    </source>
</evidence>
<comment type="caution">
    <text evidence="2">The sequence shown here is derived from an EMBL/GenBank/DDBJ whole genome shotgun (WGS) entry which is preliminary data.</text>
</comment>
<evidence type="ECO:0000313" key="2">
    <source>
        <dbReference type="EMBL" id="KAL3115106.1"/>
    </source>
</evidence>
<feature type="compositionally biased region" description="Polar residues" evidence="1">
    <location>
        <begin position="53"/>
        <end position="70"/>
    </location>
</feature>
<evidence type="ECO:0000256" key="1">
    <source>
        <dbReference type="SAM" id="MobiDB-lite"/>
    </source>
</evidence>
<proteinExistence type="predicted"/>